<evidence type="ECO:0000256" key="1">
    <source>
        <dbReference type="ARBA" id="ARBA00000085"/>
    </source>
</evidence>
<dbReference type="Gene3D" id="6.10.340.10">
    <property type="match status" value="1"/>
</dbReference>
<keyword evidence="8" id="KW-0547">Nucleotide-binding</keyword>
<dbReference type="RefSeq" id="WP_368654281.1">
    <property type="nucleotide sequence ID" value="NZ_CP162599.1"/>
</dbReference>
<dbReference type="SMART" id="SM00388">
    <property type="entry name" value="HisKA"/>
    <property type="match status" value="1"/>
</dbReference>
<keyword evidence="7 14" id="KW-0812">Transmembrane</keyword>
<comment type="catalytic activity">
    <reaction evidence="1">
        <text>ATP + protein L-histidine = ADP + protein N-phospho-L-histidine.</text>
        <dbReference type="EC" id="2.7.13.3"/>
    </reaction>
</comment>
<protein>
    <recommendedName>
        <fullName evidence="3">histidine kinase</fullName>
        <ecNumber evidence="3">2.7.13.3</ecNumber>
    </recommendedName>
</protein>
<dbReference type="InterPro" id="IPR004358">
    <property type="entry name" value="Sig_transdc_His_kin-like_C"/>
</dbReference>
<dbReference type="PROSITE" id="PS50109">
    <property type="entry name" value="HIS_KIN"/>
    <property type="match status" value="1"/>
</dbReference>
<evidence type="ECO:0000256" key="9">
    <source>
        <dbReference type="ARBA" id="ARBA00022777"/>
    </source>
</evidence>
<dbReference type="SMART" id="SM00387">
    <property type="entry name" value="HATPase_c"/>
    <property type="match status" value="1"/>
</dbReference>
<comment type="subcellular location">
    <subcellularLocation>
        <location evidence="2">Cell membrane</location>
        <topology evidence="2">Multi-pass membrane protein</topology>
    </subcellularLocation>
</comment>
<dbReference type="PRINTS" id="PR00344">
    <property type="entry name" value="BCTRLSENSOR"/>
</dbReference>
<evidence type="ECO:0000259" key="16">
    <source>
        <dbReference type="PROSITE" id="PS50885"/>
    </source>
</evidence>
<evidence type="ECO:0000256" key="2">
    <source>
        <dbReference type="ARBA" id="ARBA00004651"/>
    </source>
</evidence>
<evidence type="ECO:0000256" key="14">
    <source>
        <dbReference type="SAM" id="Phobius"/>
    </source>
</evidence>
<dbReference type="InterPro" id="IPR036097">
    <property type="entry name" value="HisK_dim/P_sf"/>
</dbReference>
<gene>
    <name evidence="17" type="ORF">AB4Y30_04395</name>
</gene>
<dbReference type="InterPro" id="IPR003660">
    <property type="entry name" value="HAMP_dom"/>
</dbReference>
<evidence type="ECO:0000256" key="12">
    <source>
        <dbReference type="ARBA" id="ARBA00023012"/>
    </source>
</evidence>
<sequence length="361" mass="42085">MLRNRWKRFFLPKQFLFRLTFINILVIVAFVMLSSWAIYNTACTLADGMLSTNGQKQSQFRTTLYQYLWIFSITAVIIGSIIHYFLMRKITQPLRELIESTKKMKQGQYPKPIPAKEDGEIGELIRHFNDFSQQLETNEQHRKKLVSDLSHEFRTPLTNLNGYLRALQNGIIEGDERLYQALYEESSKLTQLVEQMEKLKEWDDMQSRTFEDKEAVELQDFIEKSMEIFYLSLEQKNIKIEIDVESAIIDINRTSISQVISNLLDNAIRYYRGEGPIVVQGEKLSSAYKVSVTGPGQALSELEREKIFERFYRSEPSRSRELGGSGLGLAISKEIIERHCGEIGIYSKENLHTFWFILPYN</sequence>
<keyword evidence="9 17" id="KW-0418">Kinase</keyword>
<evidence type="ECO:0000256" key="7">
    <source>
        <dbReference type="ARBA" id="ARBA00022692"/>
    </source>
</evidence>
<dbReference type="GO" id="GO:0005524">
    <property type="term" value="F:ATP binding"/>
    <property type="evidence" value="ECO:0007669"/>
    <property type="project" value="UniProtKB-KW"/>
</dbReference>
<evidence type="ECO:0000256" key="6">
    <source>
        <dbReference type="ARBA" id="ARBA00022679"/>
    </source>
</evidence>
<dbReference type="InterPro" id="IPR003594">
    <property type="entry name" value="HATPase_dom"/>
</dbReference>
<dbReference type="InterPro" id="IPR005467">
    <property type="entry name" value="His_kinase_dom"/>
</dbReference>
<feature type="domain" description="Histidine kinase" evidence="15">
    <location>
        <begin position="148"/>
        <end position="361"/>
    </location>
</feature>
<dbReference type="InterPro" id="IPR036890">
    <property type="entry name" value="HATPase_C_sf"/>
</dbReference>
<evidence type="ECO:0000256" key="13">
    <source>
        <dbReference type="ARBA" id="ARBA00023136"/>
    </source>
</evidence>
<dbReference type="InterPro" id="IPR003661">
    <property type="entry name" value="HisK_dim/P_dom"/>
</dbReference>
<dbReference type="Gene3D" id="1.10.287.130">
    <property type="match status" value="1"/>
</dbReference>
<evidence type="ECO:0000256" key="8">
    <source>
        <dbReference type="ARBA" id="ARBA00022741"/>
    </source>
</evidence>
<dbReference type="SUPFAM" id="SSF55874">
    <property type="entry name" value="ATPase domain of HSP90 chaperone/DNA topoisomerase II/histidine kinase"/>
    <property type="match status" value="1"/>
</dbReference>
<keyword evidence="6" id="KW-0808">Transferase</keyword>
<evidence type="ECO:0000256" key="11">
    <source>
        <dbReference type="ARBA" id="ARBA00022989"/>
    </source>
</evidence>
<dbReference type="PROSITE" id="PS50885">
    <property type="entry name" value="HAMP"/>
    <property type="match status" value="1"/>
</dbReference>
<evidence type="ECO:0000259" key="15">
    <source>
        <dbReference type="PROSITE" id="PS50109"/>
    </source>
</evidence>
<dbReference type="Gene3D" id="3.30.565.10">
    <property type="entry name" value="Histidine kinase-like ATPase, C-terminal domain"/>
    <property type="match status" value="1"/>
</dbReference>
<evidence type="ECO:0000313" key="17">
    <source>
        <dbReference type="EMBL" id="XDK33603.1"/>
    </source>
</evidence>
<reference evidence="17" key="1">
    <citation type="submission" date="2024-07" db="EMBL/GenBank/DDBJ databases">
        <title>Halotolerant mesophilic bacterium Ornithinibacillus sp. 4-3, sp. nov., isolated from soil.</title>
        <authorList>
            <person name="Sidarenka A.V."/>
            <person name="Guliayeva D.E."/>
            <person name="Leanovich S.I."/>
            <person name="Hileuskaya K.S."/>
            <person name="Akhremchuk A.E."/>
            <person name="Sikolenko M.A."/>
            <person name="Valentovich L.N."/>
        </authorList>
    </citation>
    <scope>NUCLEOTIDE SEQUENCE</scope>
    <source>
        <strain evidence="17">4-3</strain>
    </source>
</reference>
<dbReference type="EMBL" id="CP162599">
    <property type="protein sequence ID" value="XDK33603.1"/>
    <property type="molecule type" value="Genomic_DNA"/>
</dbReference>
<dbReference type="CDD" id="cd00075">
    <property type="entry name" value="HATPase"/>
    <property type="match status" value="1"/>
</dbReference>
<dbReference type="SUPFAM" id="SSF158472">
    <property type="entry name" value="HAMP domain-like"/>
    <property type="match status" value="1"/>
</dbReference>
<dbReference type="Pfam" id="PF02518">
    <property type="entry name" value="HATPase_c"/>
    <property type="match status" value="1"/>
</dbReference>
<dbReference type="FunFam" id="3.30.565.10:FF:000006">
    <property type="entry name" value="Sensor histidine kinase WalK"/>
    <property type="match status" value="1"/>
</dbReference>
<keyword evidence="4" id="KW-1003">Cell membrane</keyword>
<dbReference type="InterPro" id="IPR050398">
    <property type="entry name" value="HssS/ArlS-like"/>
</dbReference>
<evidence type="ECO:0000256" key="3">
    <source>
        <dbReference type="ARBA" id="ARBA00012438"/>
    </source>
</evidence>
<feature type="transmembrane region" description="Helical" evidence="14">
    <location>
        <begin position="67"/>
        <end position="86"/>
    </location>
</feature>
<dbReference type="CDD" id="cd00082">
    <property type="entry name" value="HisKA"/>
    <property type="match status" value="1"/>
</dbReference>
<dbReference type="SMART" id="SM00304">
    <property type="entry name" value="HAMP"/>
    <property type="match status" value="1"/>
</dbReference>
<keyword evidence="10" id="KW-0067">ATP-binding</keyword>
<keyword evidence="12" id="KW-0902">Two-component regulatory system</keyword>
<evidence type="ECO:0000256" key="4">
    <source>
        <dbReference type="ARBA" id="ARBA00022475"/>
    </source>
</evidence>
<dbReference type="AlphaFoldDB" id="A0AB39HR03"/>
<proteinExistence type="predicted"/>
<evidence type="ECO:0000256" key="5">
    <source>
        <dbReference type="ARBA" id="ARBA00022553"/>
    </source>
</evidence>
<evidence type="ECO:0000256" key="10">
    <source>
        <dbReference type="ARBA" id="ARBA00022840"/>
    </source>
</evidence>
<dbReference type="GO" id="GO:0000155">
    <property type="term" value="F:phosphorelay sensor kinase activity"/>
    <property type="evidence" value="ECO:0007669"/>
    <property type="project" value="InterPro"/>
</dbReference>
<dbReference type="CDD" id="cd06225">
    <property type="entry name" value="HAMP"/>
    <property type="match status" value="1"/>
</dbReference>
<dbReference type="EC" id="2.7.13.3" evidence="3"/>
<keyword evidence="11 14" id="KW-1133">Transmembrane helix</keyword>
<dbReference type="PANTHER" id="PTHR45528">
    <property type="entry name" value="SENSOR HISTIDINE KINASE CPXA"/>
    <property type="match status" value="1"/>
</dbReference>
<dbReference type="Pfam" id="PF00512">
    <property type="entry name" value="HisKA"/>
    <property type="match status" value="1"/>
</dbReference>
<dbReference type="PANTHER" id="PTHR45528:SF1">
    <property type="entry name" value="SENSOR HISTIDINE KINASE CPXA"/>
    <property type="match status" value="1"/>
</dbReference>
<organism evidence="17">
    <name type="scientific">Ornithinibacillus sp. 4-3</name>
    <dbReference type="NCBI Taxonomy" id="3231488"/>
    <lineage>
        <taxon>Bacteria</taxon>
        <taxon>Bacillati</taxon>
        <taxon>Bacillota</taxon>
        <taxon>Bacilli</taxon>
        <taxon>Bacillales</taxon>
        <taxon>Bacillaceae</taxon>
        <taxon>Ornithinibacillus</taxon>
    </lineage>
</organism>
<feature type="domain" description="HAMP" evidence="16">
    <location>
        <begin position="88"/>
        <end position="140"/>
    </location>
</feature>
<name>A0AB39HR03_9BACI</name>
<dbReference type="Pfam" id="PF00672">
    <property type="entry name" value="HAMP"/>
    <property type="match status" value="1"/>
</dbReference>
<accession>A0AB39HR03</accession>
<dbReference type="GO" id="GO:0005886">
    <property type="term" value="C:plasma membrane"/>
    <property type="evidence" value="ECO:0007669"/>
    <property type="project" value="UniProtKB-SubCell"/>
</dbReference>
<feature type="transmembrane region" description="Helical" evidence="14">
    <location>
        <begin position="21"/>
        <end position="39"/>
    </location>
</feature>
<keyword evidence="5" id="KW-0597">Phosphoprotein</keyword>
<keyword evidence="13 14" id="KW-0472">Membrane</keyword>
<dbReference type="SUPFAM" id="SSF47384">
    <property type="entry name" value="Homodimeric domain of signal transducing histidine kinase"/>
    <property type="match status" value="1"/>
</dbReference>